<evidence type="ECO:0008006" key="5">
    <source>
        <dbReference type="Google" id="ProtNLM"/>
    </source>
</evidence>
<keyword evidence="1" id="KW-0540">Nuclease</keyword>
<reference evidence="4" key="2">
    <citation type="journal article" date="2018" name="Plant J.">
        <title>The Sorghum bicolor reference genome: improved assembly, gene annotations, a transcriptome atlas, and signatures of genome organization.</title>
        <authorList>
            <person name="McCormick R.F."/>
            <person name="Truong S.K."/>
            <person name="Sreedasyam A."/>
            <person name="Jenkins J."/>
            <person name="Shu S."/>
            <person name="Sims D."/>
            <person name="Kennedy M."/>
            <person name="Amirebrahimi M."/>
            <person name="Weers B.D."/>
            <person name="McKinley B."/>
            <person name="Mattison A."/>
            <person name="Morishige D.T."/>
            <person name="Grimwood J."/>
            <person name="Schmutz J."/>
            <person name="Mullet J.E."/>
        </authorList>
    </citation>
    <scope>NUCLEOTIDE SEQUENCE [LARGE SCALE GENOMIC DNA]</scope>
    <source>
        <strain evidence="4">cv. BTx623</strain>
    </source>
</reference>
<dbReference type="PANTHER" id="PTHR13620:SF39">
    <property type="entry name" value="OS04G0225100 PROTEIN"/>
    <property type="match status" value="1"/>
</dbReference>
<dbReference type="SUPFAM" id="SSF53098">
    <property type="entry name" value="Ribonuclease H-like"/>
    <property type="match status" value="1"/>
</dbReference>
<dbReference type="GO" id="GO:0008408">
    <property type="term" value="F:3'-5' exonuclease activity"/>
    <property type="evidence" value="ECO:0000318"/>
    <property type="project" value="GO_Central"/>
</dbReference>
<dbReference type="GO" id="GO:0005737">
    <property type="term" value="C:cytoplasm"/>
    <property type="evidence" value="ECO:0000318"/>
    <property type="project" value="GO_Central"/>
</dbReference>
<dbReference type="Gene3D" id="3.30.420.10">
    <property type="entry name" value="Ribonuclease H-like superfamily/Ribonuclease H"/>
    <property type="match status" value="1"/>
</dbReference>
<proteinExistence type="predicted"/>
<dbReference type="STRING" id="4558.A0A1B6Q5X9"/>
<dbReference type="Gramene" id="KXG33323">
    <property type="protein sequence ID" value="KXG33323"/>
    <property type="gene ID" value="SORBI_3003G288900"/>
</dbReference>
<evidence type="ECO:0000313" key="4">
    <source>
        <dbReference type="Proteomes" id="UP000000768"/>
    </source>
</evidence>
<dbReference type="eggNOG" id="KOG4373">
    <property type="taxonomic scope" value="Eukaryota"/>
</dbReference>
<dbReference type="GO" id="GO:0003676">
    <property type="term" value="F:nucleic acid binding"/>
    <property type="evidence" value="ECO:0007669"/>
    <property type="project" value="InterPro"/>
</dbReference>
<evidence type="ECO:0000256" key="1">
    <source>
        <dbReference type="ARBA" id="ARBA00022722"/>
    </source>
</evidence>
<evidence type="ECO:0000313" key="3">
    <source>
        <dbReference type="EMBL" id="KXG33323.1"/>
    </source>
</evidence>
<dbReference type="EMBL" id="CM000762">
    <property type="protein sequence ID" value="KXG33323.1"/>
    <property type="molecule type" value="Genomic_DNA"/>
</dbReference>
<organism evidence="3 4">
    <name type="scientific">Sorghum bicolor</name>
    <name type="common">Sorghum</name>
    <name type="synonym">Sorghum vulgare</name>
    <dbReference type="NCBI Taxonomy" id="4558"/>
    <lineage>
        <taxon>Eukaryota</taxon>
        <taxon>Viridiplantae</taxon>
        <taxon>Streptophyta</taxon>
        <taxon>Embryophyta</taxon>
        <taxon>Tracheophyta</taxon>
        <taxon>Spermatophyta</taxon>
        <taxon>Magnoliopsida</taxon>
        <taxon>Liliopsida</taxon>
        <taxon>Poales</taxon>
        <taxon>Poaceae</taxon>
        <taxon>PACMAD clade</taxon>
        <taxon>Panicoideae</taxon>
        <taxon>Andropogonodae</taxon>
        <taxon>Andropogoneae</taxon>
        <taxon>Sorghinae</taxon>
        <taxon>Sorghum</taxon>
    </lineage>
</organism>
<dbReference type="GO" id="GO:0005634">
    <property type="term" value="C:nucleus"/>
    <property type="evidence" value="ECO:0000318"/>
    <property type="project" value="GO_Central"/>
</dbReference>
<dbReference type="Proteomes" id="UP000000768">
    <property type="component" value="Chromosome 3"/>
</dbReference>
<dbReference type="AlphaFoldDB" id="A0A1B6Q5X9"/>
<keyword evidence="2" id="KW-0378">Hydrolase</keyword>
<dbReference type="InterPro" id="IPR012337">
    <property type="entry name" value="RNaseH-like_sf"/>
</dbReference>
<accession>A0A1B6Q5X9</accession>
<dbReference type="InterPro" id="IPR036397">
    <property type="entry name" value="RNaseH_sf"/>
</dbReference>
<reference evidence="3 4" key="1">
    <citation type="journal article" date="2009" name="Nature">
        <title>The Sorghum bicolor genome and the diversification of grasses.</title>
        <authorList>
            <person name="Paterson A.H."/>
            <person name="Bowers J.E."/>
            <person name="Bruggmann R."/>
            <person name="Dubchak I."/>
            <person name="Grimwood J."/>
            <person name="Gundlach H."/>
            <person name="Haberer G."/>
            <person name="Hellsten U."/>
            <person name="Mitros T."/>
            <person name="Poliakov A."/>
            <person name="Schmutz J."/>
            <person name="Spannagl M."/>
            <person name="Tang H."/>
            <person name="Wang X."/>
            <person name="Wicker T."/>
            <person name="Bharti A.K."/>
            <person name="Chapman J."/>
            <person name="Feltus F.A."/>
            <person name="Gowik U."/>
            <person name="Grigoriev I.V."/>
            <person name="Lyons E."/>
            <person name="Maher C.A."/>
            <person name="Martis M."/>
            <person name="Narechania A."/>
            <person name="Otillar R.P."/>
            <person name="Penning B.W."/>
            <person name="Salamov A.A."/>
            <person name="Wang Y."/>
            <person name="Zhang L."/>
            <person name="Carpita N.C."/>
            <person name="Freeling M."/>
            <person name="Gingle A.R."/>
            <person name="Hash C.T."/>
            <person name="Keller B."/>
            <person name="Klein P."/>
            <person name="Kresovich S."/>
            <person name="McCann M.C."/>
            <person name="Ming R."/>
            <person name="Peterson D.G."/>
            <person name="Mehboob-ur-Rahman"/>
            <person name="Ware D."/>
            <person name="Westhoff P."/>
            <person name="Mayer K.F."/>
            <person name="Messing J."/>
            <person name="Rokhsar D.S."/>
        </authorList>
    </citation>
    <scope>NUCLEOTIDE SEQUENCE [LARGE SCALE GENOMIC DNA]</scope>
    <source>
        <strain evidence="4">cv. BTx623</strain>
    </source>
</reference>
<keyword evidence="4" id="KW-1185">Reference proteome</keyword>
<sequence>MATEMEGYFSDDDTYVLSFDGDFFDATLTESGGRVESWVAETYRIHRSCRHPLVVGLDVEWRPAAPVPGPVAVLQICTDRRCLVFQILHADHGRREQMNALGHCRCRCRLAWPACRVGYCLLRAGVLDAALTVIDLIARLYYLEDRTTGTTHYCADSM</sequence>
<protein>
    <recommendedName>
        <fullName evidence="5">3'-5' exonuclease domain-containing protein</fullName>
    </recommendedName>
</protein>
<name>A0A1B6Q5X9_SORBI</name>
<evidence type="ECO:0000256" key="2">
    <source>
        <dbReference type="ARBA" id="ARBA00022801"/>
    </source>
</evidence>
<dbReference type="InterPro" id="IPR051132">
    <property type="entry name" value="3-5_Exonuclease_domain"/>
</dbReference>
<gene>
    <name evidence="3" type="ORF">SORBI_3003G288900</name>
</gene>
<dbReference type="InParanoid" id="A0A1B6Q5X9"/>
<dbReference type="PANTHER" id="PTHR13620">
    <property type="entry name" value="3-5 EXONUCLEASE"/>
    <property type="match status" value="1"/>
</dbReference>